<feature type="domain" description="EF-hand" evidence="2">
    <location>
        <begin position="20"/>
        <end position="55"/>
    </location>
</feature>
<feature type="domain" description="EF-hand" evidence="2">
    <location>
        <begin position="63"/>
        <end position="98"/>
    </location>
</feature>
<dbReference type="InterPro" id="IPR018247">
    <property type="entry name" value="EF_Hand_1_Ca_BS"/>
</dbReference>
<dbReference type="SMART" id="SM00054">
    <property type="entry name" value="EFh"/>
    <property type="match status" value="2"/>
</dbReference>
<sequence length="132" mass="14452">MSLCMIDGPMVRRFVENGEAFDAMVKERFGTLDTDGDGVLSFPELRKGFEGLKLVARDATAAELAAQYDALFQKFDTDHNGSVDMAEFRSEMREIMLALAQGIGESPVQIALGNDSLLMKIVDLDDSVLQTA</sequence>
<proteinExistence type="predicted"/>
<dbReference type="PANTHER" id="PTHR34574:SF12">
    <property type="entry name" value="CALCIUM-BINDING EF HAND FAMILY PROTEIN"/>
    <property type="match status" value="1"/>
</dbReference>
<dbReference type="Proteomes" id="UP000825729">
    <property type="component" value="Unassembled WGS sequence"/>
</dbReference>
<dbReference type="PROSITE" id="PS00018">
    <property type="entry name" value="EF_HAND_1"/>
    <property type="match status" value="2"/>
</dbReference>
<dbReference type="EMBL" id="JAINDJ010000002">
    <property type="protein sequence ID" value="KAG9459847.1"/>
    <property type="molecule type" value="Genomic_DNA"/>
</dbReference>
<comment type="caution">
    <text evidence="3">The sequence shown here is derived from an EMBL/GenBank/DDBJ whole genome shotgun (WGS) entry which is preliminary data.</text>
</comment>
<dbReference type="AlphaFoldDB" id="A0AAV7FF60"/>
<dbReference type="InterPro" id="IPR011992">
    <property type="entry name" value="EF-hand-dom_pair"/>
</dbReference>
<keyword evidence="4" id="KW-1185">Reference proteome</keyword>
<name>A0AAV7FF60_ARIFI</name>
<protein>
    <recommendedName>
        <fullName evidence="2">EF-hand domain-containing protein</fullName>
    </recommendedName>
</protein>
<evidence type="ECO:0000313" key="4">
    <source>
        <dbReference type="Proteomes" id="UP000825729"/>
    </source>
</evidence>
<gene>
    <name evidence="3" type="ORF">H6P81_004355</name>
</gene>
<keyword evidence="1" id="KW-0106">Calcium</keyword>
<dbReference type="Gene3D" id="1.10.238.10">
    <property type="entry name" value="EF-hand"/>
    <property type="match status" value="1"/>
</dbReference>
<evidence type="ECO:0000256" key="1">
    <source>
        <dbReference type="ARBA" id="ARBA00022837"/>
    </source>
</evidence>
<dbReference type="CDD" id="cd00051">
    <property type="entry name" value="EFh"/>
    <property type="match status" value="1"/>
</dbReference>
<evidence type="ECO:0000313" key="3">
    <source>
        <dbReference type="EMBL" id="KAG9459847.1"/>
    </source>
</evidence>
<dbReference type="Pfam" id="PF13499">
    <property type="entry name" value="EF-hand_7"/>
    <property type="match status" value="1"/>
</dbReference>
<dbReference type="PROSITE" id="PS50222">
    <property type="entry name" value="EF_HAND_2"/>
    <property type="match status" value="2"/>
</dbReference>
<organism evidence="3 4">
    <name type="scientific">Aristolochia fimbriata</name>
    <name type="common">White veined hardy Dutchman's pipe vine</name>
    <dbReference type="NCBI Taxonomy" id="158543"/>
    <lineage>
        <taxon>Eukaryota</taxon>
        <taxon>Viridiplantae</taxon>
        <taxon>Streptophyta</taxon>
        <taxon>Embryophyta</taxon>
        <taxon>Tracheophyta</taxon>
        <taxon>Spermatophyta</taxon>
        <taxon>Magnoliopsida</taxon>
        <taxon>Magnoliidae</taxon>
        <taxon>Piperales</taxon>
        <taxon>Aristolochiaceae</taxon>
        <taxon>Aristolochia</taxon>
    </lineage>
</organism>
<dbReference type="InterPro" id="IPR002048">
    <property type="entry name" value="EF_hand_dom"/>
</dbReference>
<reference evidence="3 4" key="1">
    <citation type="submission" date="2021-07" db="EMBL/GenBank/DDBJ databases">
        <title>The Aristolochia fimbriata genome: insights into angiosperm evolution, floral development and chemical biosynthesis.</title>
        <authorList>
            <person name="Jiao Y."/>
        </authorList>
    </citation>
    <scope>NUCLEOTIDE SEQUENCE [LARGE SCALE GENOMIC DNA]</scope>
    <source>
        <strain evidence="3">IBCAS-2021</strain>
        <tissue evidence="3">Leaf</tissue>
    </source>
</reference>
<dbReference type="GO" id="GO:0005509">
    <property type="term" value="F:calcium ion binding"/>
    <property type="evidence" value="ECO:0007669"/>
    <property type="project" value="InterPro"/>
</dbReference>
<dbReference type="PANTHER" id="PTHR34574">
    <property type="entry name" value="CALCIUM-BINDING EF-HAND FAMILY PROTEIN-RELATED"/>
    <property type="match status" value="1"/>
</dbReference>
<evidence type="ECO:0000259" key="2">
    <source>
        <dbReference type="PROSITE" id="PS50222"/>
    </source>
</evidence>
<dbReference type="SUPFAM" id="SSF47473">
    <property type="entry name" value="EF-hand"/>
    <property type="match status" value="1"/>
</dbReference>
<accession>A0AAV7FF60</accession>